<evidence type="ECO:0000256" key="3">
    <source>
        <dbReference type="ARBA" id="ARBA00005854"/>
    </source>
</evidence>
<name>A0A1U7PR95_9BACI</name>
<evidence type="ECO:0000256" key="6">
    <source>
        <dbReference type="ARBA" id="ARBA00023027"/>
    </source>
</evidence>
<dbReference type="PROSITE" id="PS00670">
    <property type="entry name" value="D_2_HYDROXYACID_DH_2"/>
    <property type="match status" value="1"/>
</dbReference>
<dbReference type="InterPro" id="IPR029009">
    <property type="entry name" value="ASB_dom_sf"/>
</dbReference>
<dbReference type="EMBL" id="FTPL01000005">
    <property type="protein sequence ID" value="SIT93047.1"/>
    <property type="molecule type" value="Genomic_DNA"/>
</dbReference>
<dbReference type="InterPro" id="IPR006140">
    <property type="entry name" value="D-isomer_DH_NAD-bd"/>
</dbReference>
<keyword evidence="9" id="KW-0028">Amino-acid biosynthesis</keyword>
<proteinExistence type="inferred from homology"/>
<comment type="catalytic activity">
    <reaction evidence="8 9">
        <text>(2R)-3-phosphoglycerate + NAD(+) = 3-phosphooxypyruvate + NADH + H(+)</text>
        <dbReference type="Rhea" id="RHEA:12641"/>
        <dbReference type="ChEBI" id="CHEBI:15378"/>
        <dbReference type="ChEBI" id="CHEBI:18110"/>
        <dbReference type="ChEBI" id="CHEBI:57540"/>
        <dbReference type="ChEBI" id="CHEBI:57945"/>
        <dbReference type="ChEBI" id="CHEBI:58272"/>
        <dbReference type="EC" id="1.1.1.95"/>
    </reaction>
</comment>
<dbReference type="Pfam" id="PF02826">
    <property type="entry name" value="2-Hacid_dh_C"/>
    <property type="match status" value="1"/>
</dbReference>
<evidence type="ECO:0000256" key="8">
    <source>
        <dbReference type="ARBA" id="ARBA00048731"/>
    </source>
</evidence>
<dbReference type="Pfam" id="PF00389">
    <property type="entry name" value="2-Hacid_dh"/>
    <property type="match status" value="1"/>
</dbReference>
<sequence length="539" mass="58339">MNAIAETKPDTRQAVILITDPLSEEGLQPLREASVAELQIRPGLPHAELLQAIKTADALIVRSGTQVTREVIEAAENLKIIGRAGVGVDNIDLDAATERGIIVVNAPDGNTNSAAEHTIAMMTSLARNIPQAHRSLLEGKWDRKAFVGVELKDKTLGVVGLGRIGAEVARRAKGQRMNVIAFDPFLTEERAKEMGITAGTFEEVIRAADFITVHTPLMKETRHLINAEAFGKMKDGVRIVNCARGGIIDEDALYEAIEGGKVAGAALDVFETEPFTGHRLLGLPQVIATPHLGASTIEAQESVAIDVGRDVIRFLNGEPVKNPVNLPSVSKEVLAKIEPFFDLAENLGLFLSRLSDKPLTDVTVRYGGDLADFDVRPLTRNAMKGLLKRNLGTHVNDVNAKFLADSFHISVDEHKSPNSKGFQQLITVEAKMGDEFHRVAGTLLNGLGARIVKVDDYVVDVVPKGHLLLIRHKDQPGAIGRVGMLLAEENINIATMQVGRSEAGGAAIMMLTVDNEVKPEEIGRLLKIDDIYAVRTVDL</sequence>
<dbReference type="UniPathway" id="UPA00135">
    <property type="reaction ID" value="UER00196"/>
</dbReference>
<dbReference type="STRING" id="550447.SAMN05428946_2930"/>
<keyword evidence="6 9" id="KW-0520">NAD</keyword>
<protein>
    <recommendedName>
        <fullName evidence="4 9">D-3-phosphoglycerate dehydrogenase</fullName>
        <ecNumber evidence="9">1.1.1.95</ecNumber>
    </recommendedName>
</protein>
<dbReference type="InterPro" id="IPR006236">
    <property type="entry name" value="PGDH"/>
</dbReference>
<dbReference type="InterPro" id="IPR045626">
    <property type="entry name" value="PGDH_ASB_dom"/>
</dbReference>
<keyword evidence="12" id="KW-1185">Reference proteome</keyword>
<evidence type="ECO:0000313" key="11">
    <source>
        <dbReference type="EMBL" id="SIT93047.1"/>
    </source>
</evidence>
<evidence type="ECO:0000256" key="5">
    <source>
        <dbReference type="ARBA" id="ARBA00023002"/>
    </source>
</evidence>
<dbReference type="PROSITE" id="PS00671">
    <property type="entry name" value="D_2_HYDROXYACID_DH_3"/>
    <property type="match status" value="1"/>
</dbReference>
<dbReference type="EC" id="1.1.1.95" evidence="9"/>
<dbReference type="PANTHER" id="PTHR42938:SF47">
    <property type="entry name" value="HYDROXYPYRUVATE REDUCTASE"/>
    <property type="match status" value="1"/>
</dbReference>
<dbReference type="PROSITE" id="PS51671">
    <property type="entry name" value="ACT"/>
    <property type="match status" value="1"/>
</dbReference>
<evidence type="ECO:0000256" key="4">
    <source>
        <dbReference type="ARBA" id="ARBA00021582"/>
    </source>
</evidence>
<dbReference type="SUPFAM" id="SSF51735">
    <property type="entry name" value="NAD(P)-binding Rossmann-fold domains"/>
    <property type="match status" value="1"/>
</dbReference>
<dbReference type="SUPFAM" id="SSF52283">
    <property type="entry name" value="Formate/glycerate dehydrogenase catalytic domain-like"/>
    <property type="match status" value="1"/>
</dbReference>
<dbReference type="Gene3D" id="3.30.70.260">
    <property type="match status" value="1"/>
</dbReference>
<dbReference type="PANTHER" id="PTHR42938">
    <property type="entry name" value="FORMATE DEHYDROGENASE 1"/>
    <property type="match status" value="1"/>
</dbReference>
<evidence type="ECO:0000256" key="7">
    <source>
        <dbReference type="ARBA" id="ARBA00048126"/>
    </source>
</evidence>
<reference evidence="12" key="1">
    <citation type="submission" date="2017-01" db="EMBL/GenBank/DDBJ databases">
        <authorList>
            <person name="Varghese N."/>
            <person name="Submissions S."/>
        </authorList>
    </citation>
    <scope>NUCLEOTIDE SEQUENCE [LARGE SCALE GENOMIC DNA]</scope>
    <source>
        <strain evidence="12">MNA4</strain>
    </source>
</reference>
<dbReference type="GO" id="GO:0051287">
    <property type="term" value="F:NAD binding"/>
    <property type="evidence" value="ECO:0007669"/>
    <property type="project" value="UniProtKB-UniRule"/>
</dbReference>
<dbReference type="InterPro" id="IPR002912">
    <property type="entry name" value="ACT_dom"/>
</dbReference>
<organism evidence="11 12">
    <name type="scientific">Edaphobacillus lindanitolerans</name>
    <dbReference type="NCBI Taxonomy" id="550447"/>
    <lineage>
        <taxon>Bacteria</taxon>
        <taxon>Bacillati</taxon>
        <taxon>Bacillota</taxon>
        <taxon>Bacilli</taxon>
        <taxon>Bacillales</taxon>
        <taxon>Bacillaceae</taxon>
        <taxon>Edaphobacillus</taxon>
    </lineage>
</organism>
<dbReference type="FunFam" id="3.40.50.720:FF:000021">
    <property type="entry name" value="D-3-phosphoglycerate dehydrogenase"/>
    <property type="match status" value="1"/>
</dbReference>
<evidence type="ECO:0000313" key="12">
    <source>
        <dbReference type="Proteomes" id="UP000187550"/>
    </source>
</evidence>
<dbReference type="NCBIfam" id="TIGR01327">
    <property type="entry name" value="PGDH"/>
    <property type="match status" value="1"/>
</dbReference>
<evidence type="ECO:0000259" key="10">
    <source>
        <dbReference type="PROSITE" id="PS51671"/>
    </source>
</evidence>
<dbReference type="InterPro" id="IPR036291">
    <property type="entry name" value="NAD(P)-bd_dom_sf"/>
</dbReference>
<dbReference type="OrthoDB" id="9805416at2"/>
<keyword evidence="5 9" id="KW-0560">Oxidoreductase</keyword>
<dbReference type="AlphaFoldDB" id="A0A1U7PR95"/>
<dbReference type="FunFam" id="3.30.70.260:FF:000008">
    <property type="entry name" value="D-3-phosphoglycerate dehydrogenase, chloroplastic"/>
    <property type="match status" value="1"/>
</dbReference>
<dbReference type="Pfam" id="PF01842">
    <property type="entry name" value="ACT"/>
    <property type="match status" value="1"/>
</dbReference>
<evidence type="ECO:0000256" key="9">
    <source>
        <dbReference type="RuleBase" id="RU363003"/>
    </source>
</evidence>
<dbReference type="InterPro" id="IPR029753">
    <property type="entry name" value="D-isomer_DH_CS"/>
</dbReference>
<dbReference type="Proteomes" id="UP000187550">
    <property type="component" value="Unassembled WGS sequence"/>
</dbReference>
<dbReference type="Gene3D" id="3.40.50.720">
    <property type="entry name" value="NAD(P)-binding Rossmann-like Domain"/>
    <property type="match status" value="2"/>
</dbReference>
<comment type="pathway">
    <text evidence="2 9">Amino-acid biosynthesis; L-serine biosynthesis; L-serine from 3-phospho-D-glycerate: step 1/3.</text>
</comment>
<dbReference type="InterPro" id="IPR006139">
    <property type="entry name" value="D-isomer_2_OHA_DH_cat_dom"/>
</dbReference>
<dbReference type="SUPFAM" id="SSF143548">
    <property type="entry name" value="Serine metabolism enzymes domain"/>
    <property type="match status" value="1"/>
</dbReference>
<dbReference type="InterPro" id="IPR029752">
    <property type="entry name" value="D-isomer_DH_CS1"/>
</dbReference>
<comment type="function">
    <text evidence="1">Catalyzes the reversible oxidation of 3-phospho-D-glycerate to 3-phosphonooxypyruvate, the first step of the phosphorylated L-serine biosynthesis pathway. Also catalyzes the reversible oxidation of 2-hydroxyglutarate to 2-oxoglutarate.</text>
</comment>
<dbReference type="CDD" id="cd12173">
    <property type="entry name" value="PGDH_4"/>
    <property type="match status" value="1"/>
</dbReference>
<dbReference type="GO" id="GO:0004617">
    <property type="term" value="F:phosphoglycerate dehydrogenase activity"/>
    <property type="evidence" value="ECO:0007669"/>
    <property type="project" value="UniProtKB-UniRule"/>
</dbReference>
<dbReference type="Pfam" id="PF19304">
    <property type="entry name" value="PGDH_inter"/>
    <property type="match status" value="1"/>
</dbReference>
<dbReference type="CDD" id="cd04902">
    <property type="entry name" value="ACT_3PGDH-xct"/>
    <property type="match status" value="1"/>
</dbReference>
<comment type="catalytic activity">
    <reaction evidence="7">
        <text>(R)-2-hydroxyglutarate + NAD(+) = 2-oxoglutarate + NADH + H(+)</text>
        <dbReference type="Rhea" id="RHEA:49612"/>
        <dbReference type="ChEBI" id="CHEBI:15378"/>
        <dbReference type="ChEBI" id="CHEBI:15801"/>
        <dbReference type="ChEBI" id="CHEBI:16810"/>
        <dbReference type="ChEBI" id="CHEBI:57540"/>
        <dbReference type="ChEBI" id="CHEBI:57945"/>
        <dbReference type="EC" id="1.1.1.399"/>
    </reaction>
</comment>
<dbReference type="Gene3D" id="3.30.1330.90">
    <property type="entry name" value="D-3-phosphoglycerate dehydrogenase, domain 3"/>
    <property type="match status" value="1"/>
</dbReference>
<comment type="similarity">
    <text evidence="3 9">Belongs to the D-isomer specific 2-hydroxyacid dehydrogenase family.</text>
</comment>
<gene>
    <name evidence="11" type="ORF">SAMN05428946_2930</name>
</gene>
<dbReference type="SUPFAM" id="SSF55021">
    <property type="entry name" value="ACT-like"/>
    <property type="match status" value="1"/>
</dbReference>
<dbReference type="RefSeq" id="WP_076759992.1">
    <property type="nucleotide sequence ID" value="NZ_FTPL01000005.1"/>
</dbReference>
<evidence type="ECO:0000256" key="2">
    <source>
        <dbReference type="ARBA" id="ARBA00005216"/>
    </source>
</evidence>
<keyword evidence="9" id="KW-0718">Serine biosynthesis</keyword>
<dbReference type="GO" id="GO:0006564">
    <property type="term" value="P:L-serine biosynthetic process"/>
    <property type="evidence" value="ECO:0007669"/>
    <property type="project" value="UniProtKB-UniRule"/>
</dbReference>
<feature type="domain" description="ACT" evidence="10">
    <location>
        <begin position="467"/>
        <end position="539"/>
    </location>
</feature>
<evidence type="ECO:0000256" key="1">
    <source>
        <dbReference type="ARBA" id="ARBA00003800"/>
    </source>
</evidence>
<accession>A0A1U7PR95</accession>
<dbReference type="PROSITE" id="PS00065">
    <property type="entry name" value="D_2_HYDROXYACID_DH_1"/>
    <property type="match status" value="1"/>
</dbReference>
<dbReference type="InterPro" id="IPR045865">
    <property type="entry name" value="ACT-like_dom_sf"/>
</dbReference>